<dbReference type="Proteomes" id="UP000299102">
    <property type="component" value="Unassembled WGS sequence"/>
</dbReference>
<dbReference type="EMBL" id="BGZK01002820">
    <property type="protein sequence ID" value="GBP96683.1"/>
    <property type="molecule type" value="Genomic_DNA"/>
</dbReference>
<name>A0A4C2ABB9_EUMVA</name>
<organism evidence="1 2">
    <name type="scientific">Eumeta variegata</name>
    <name type="common">Bagworm moth</name>
    <name type="synonym">Eumeta japonica</name>
    <dbReference type="NCBI Taxonomy" id="151549"/>
    <lineage>
        <taxon>Eukaryota</taxon>
        <taxon>Metazoa</taxon>
        <taxon>Ecdysozoa</taxon>
        <taxon>Arthropoda</taxon>
        <taxon>Hexapoda</taxon>
        <taxon>Insecta</taxon>
        <taxon>Pterygota</taxon>
        <taxon>Neoptera</taxon>
        <taxon>Endopterygota</taxon>
        <taxon>Lepidoptera</taxon>
        <taxon>Glossata</taxon>
        <taxon>Ditrysia</taxon>
        <taxon>Tineoidea</taxon>
        <taxon>Psychidae</taxon>
        <taxon>Oiketicinae</taxon>
        <taxon>Eumeta</taxon>
    </lineage>
</organism>
<keyword evidence="2" id="KW-1185">Reference proteome</keyword>
<evidence type="ECO:0000313" key="1">
    <source>
        <dbReference type="EMBL" id="GBP96683.1"/>
    </source>
</evidence>
<proteinExistence type="predicted"/>
<sequence length="109" mass="12237">MLEDASVSDHRLIVYVDGVVRSATSRNQWKSLCDSGTWSNWDVLTYCSMRVGRRWGAPPRAGEVRSDVIIRSARMSGSNTAKVVLRVRVVTGVKQIGETAKRKVWQRTS</sequence>
<reference evidence="1 2" key="1">
    <citation type="journal article" date="2019" name="Commun. Biol.">
        <title>The bagworm genome reveals a unique fibroin gene that provides high tensile strength.</title>
        <authorList>
            <person name="Kono N."/>
            <person name="Nakamura H."/>
            <person name="Ohtoshi R."/>
            <person name="Tomita M."/>
            <person name="Numata K."/>
            <person name="Arakawa K."/>
        </authorList>
    </citation>
    <scope>NUCLEOTIDE SEQUENCE [LARGE SCALE GENOMIC DNA]</scope>
</reference>
<evidence type="ECO:0000313" key="2">
    <source>
        <dbReference type="Proteomes" id="UP000299102"/>
    </source>
</evidence>
<comment type="caution">
    <text evidence="1">The sequence shown here is derived from an EMBL/GenBank/DDBJ whole genome shotgun (WGS) entry which is preliminary data.</text>
</comment>
<dbReference type="AlphaFoldDB" id="A0A4C2ABB9"/>
<accession>A0A4C2ABB9</accession>
<protein>
    <submittedName>
        <fullName evidence="1">Uncharacterized protein</fullName>
    </submittedName>
</protein>
<gene>
    <name evidence="1" type="ORF">EVAR_90008_1</name>
</gene>